<dbReference type="InterPro" id="IPR045094">
    <property type="entry name" value="NMNAT_euk"/>
</dbReference>
<evidence type="ECO:0000256" key="8">
    <source>
        <dbReference type="ARBA" id="ARBA00012390"/>
    </source>
</evidence>
<dbReference type="GO" id="GO:0004515">
    <property type="term" value="F:nicotinate-nucleotide adenylyltransferase activity"/>
    <property type="evidence" value="ECO:0007669"/>
    <property type="project" value="UniProtKB-EC"/>
</dbReference>
<name>A0A3L8DRH2_OOCBI</name>
<feature type="compositionally biased region" description="Basic and acidic residues" evidence="21">
    <location>
        <begin position="1328"/>
        <end position="1358"/>
    </location>
</feature>
<dbReference type="Gene3D" id="3.40.50.620">
    <property type="entry name" value="HUPs"/>
    <property type="match status" value="1"/>
</dbReference>
<comment type="cofactor">
    <cofactor evidence="1">
        <name>Mg(2+)</name>
        <dbReference type="ChEBI" id="CHEBI:18420"/>
    </cofactor>
</comment>
<dbReference type="InterPro" id="IPR014729">
    <property type="entry name" value="Rossmann-like_a/b/a_fold"/>
</dbReference>
<comment type="pathway">
    <text evidence="3">Cofactor biosynthesis; NAD(+) biosynthesis; NAD(+) from nicotinamide D-ribonucleotide: step 1/1.</text>
</comment>
<dbReference type="EMBL" id="QOIP01000005">
    <property type="protein sequence ID" value="RLU22991.1"/>
    <property type="molecule type" value="Genomic_DNA"/>
</dbReference>
<comment type="subcellular location">
    <subcellularLocation>
        <location evidence="2">Mitochondrion</location>
    </subcellularLocation>
</comment>
<keyword evidence="11" id="KW-0548">Nucleotidyltransferase</keyword>
<dbReference type="InterPro" id="IPR004821">
    <property type="entry name" value="Cyt_trans-like"/>
</dbReference>
<evidence type="ECO:0000256" key="4">
    <source>
        <dbReference type="ARBA" id="ARBA00005019"/>
    </source>
</evidence>
<dbReference type="EC" id="2.7.7.18" evidence="7"/>
<evidence type="ECO:0000256" key="10">
    <source>
        <dbReference type="ARBA" id="ARBA00022679"/>
    </source>
</evidence>
<protein>
    <recommendedName>
        <fullName evidence="17">Nicotinamide/nicotinic acid mononucleotide adenylyltransferase 3</fullName>
        <ecNumber evidence="8">2.7.7.1</ecNumber>
        <ecNumber evidence="7">2.7.7.18</ecNumber>
    </recommendedName>
    <alternativeName>
        <fullName evidence="18">Nicotinamide-nucleotide adenylyltransferase 3</fullName>
    </alternativeName>
    <alternativeName>
        <fullName evidence="19">Nicotinate-nucleotide adenylyltransferase 3</fullName>
    </alternativeName>
</protein>
<evidence type="ECO:0000259" key="22">
    <source>
        <dbReference type="Pfam" id="PF01467"/>
    </source>
</evidence>
<keyword evidence="9" id="KW-0662">Pyridine nucleotide biosynthesis</keyword>
<keyword evidence="10" id="KW-0808">Transferase</keyword>
<evidence type="ECO:0000256" key="6">
    <source>
        <dbReference type="ARBA" id="ARBA00011881"/>
    </source>
</evidence>
<organism evidence="23">
    <name type="scientific">Ooceraea biroi</name>
    <name type="common">Clonal raider ant</name>
    <name type="synonym">Cerapachys biroi</name>
    <dbReference type="NCBI Taxonomy" id="2015173"/>
    <lineage>
        <taxon>Eukaryota</taxon>
        <taxon>Metazoa</taxon>
        <taxon>Ecdysozoa</taxon>
        <taxon>Arthropoda</taxon>
        <taxon>Hexapoda</taxon>
        <taxon>Insecta</taxon>
        <taxon>Pterygota</taxon>
        <taxon>Neoptera</taxon>
        <taxon>Endopterygota</taxon>
        <taxon>Hymenoptera</taxon>
        <taxon>Apocrita</taxon>
        <taxon>Aculeata</taxon>
        <taxon>Formicoidea</taxon>
        <taxon>Formicidae</taxon>
        <taxon>Dorylinae</taxon>
        <taxon>Ooceraea</taxon>
    </lineage>
</organism>
<dbReference type="GO" id="GO:0009435">
    <property type="term" value="P:NAD+ biosynthetic process"/>
    <property type="evidence" value="ECO:0007669"/>
    <property type="project" value="UniProtKB-UniPathway"/>
</dbReference>
<comment type="function">
    <text evidence="20">Catalyzes the formation of NAD(+) from nicotinamide mononucleotide (NMN) and ATP. Can also use the deamidated form; nicotinic acid mononucleotide (NaMN) as substrate with the same efficiency. Can use triazofurin monophosphate (TrMP) as substrate. Can also use GTP and ITP as nucleotide donors. Also catalyzes the reverse reaction, i.e. the pyrophosphorolytic cleavage of NAD(+). For the pyrophosphorolytic activity, can use NAD(+), NADH, NaAD, nicotinic acid adenine dinucleotide phosphate (NHD), nicotinamide guanine dinucleotide (NGD) as substrates. Fails to cleave phosphorylated dinucleotides NADP(+), NADPH and NaADP(+). Protects against axonal degeneration following injury. May be involved in the maintenance of axonal integrity. Also functions as a stress-response chaperone protein that prevents toxic aggregation of proteins; this function may be independent of its NAD(+) synthesis activity.</text>
</comment>
<dbReference type="FunFam" id="3.40.50.620:FF:000221">
    <property type="entry name" value="Nicotinamide/nicotinic acid mononucleotide adenylyltransferase 3"/>
    <property type="match status" value="1"/>
</dbReference>
<evidence type="ECO:0000256" key="19">
    <source>
        <dbReference type="ARBA" id="ARBA00079369"/>
    </source>
</evidence>
<gene>
    <name evidence="23" type="ORF">DMN91_005269</name>
</gene>
<keyword evidence="13" id="KW-0067">ATP-binding</keyword>
<feature type="compositionally biased region" description="Basic and acidic residues" evidence="21">
    <location>
        <begin position="1564"/>
        <end position="1581"/>
    </location>
</feature>
<dbReference type="Pfam" id="PF01467">
    <property type="entry name" value="CTP_transf_like"/>
    <property type="match status" value="1"/>
</dbReference>
<reference evidence="23" key="2">
    <citation type="submission" date="2018-07" db="EMBL/GenBank/DDBJ databases">
        <authorList>
            <person name="Mckenzie S.K."/>
            <person name="Kronauer D.J.C."/>
        </authorList>
    </citation>
    <scope>NUCLEOTIDE SEQUENCE</scope>
    <source>
        <strain evidence="23">Clonal line C1</strain>
    </source>
</reference>
<feature type="region of interest" description="Disordered" evidence="21">
    <location>
        <begin position="1165"/>
        <end position="1257"/>
    </location>
</feature>
<comment type="catalytic activity">
    <reaction evidence="16">
        <text>nicotinate beta-D-ribonucleotide + ATP + H(+) = deamido-NAD(+) + diphosphate</text>
        <dbReference type="Rhea" id="RHEA:22860"/>
        <dbReference type="ChEBI" id="CHEBI:15378"/>
        <dbReference type="ChEBI" id="CHEBI:30616"/>
        <dbReference type="ChEBI" id="CHEBI:33019"/>
        <dbReference type="ChEBI" id="CHEBI:57502"/>
        <dbReference type="ChEBI" id="CHEBI:58437"/>
        <dbReference type="EC" id="2.7.7.18"/>
    </reaction>
</comment>
<sequence length="1751" mass="198549">MLEITWRQSAHGCAWRALIVVNAFSRLYDLTTSVSWFRYCRVAGRFVGDRGAVSRRCGGEWRARKMAPTRVILMSCGSYNPPTNMHLRMFEIARDHLHRMGTHVVVGGVISPVHDAYAKKELASAMHRCSMLRLALQNSDWIRLSTWETRQNCWTKTRVSLQHHQNLLNSMLSNSNDIIHHLQTEDTDWIPENVKNSSDNTPIQIKLLCGADLLESFAIPGLWVEEDIDAIVGEHGLVVITREGSNPNKFIYDSDILSKHMHNICIVTEWIPNEVSSTRIRRALKRSESVRYLLQDSVIDYIYKHEIYDARAPDTTIKLELSSPNANNYLHIDPRYLAAFLTPSPSDVTMDSPSPIEIAVRSSIDVPDAVVLRKNLQNAGCGGGRLDEAREQFINNTIGNNVDNGNIKHVAKAAYPGQAKQVIANKIGIARIVEVGLPDEPKFRSDSSSEDRRSTMEGIARDKVKIEQRELSDLRSKTKADLGSNDDREIIVKILPDLSSSGKLALNKDRRFVESNVKGKEMSDLKSRAEVAGVGLGSNEIILKIQPGQSSFNETLPIEGCKSIIESVIKGKTEIEQREVLQLRSKANVTDVDLGSNNDGEVIVRVQPGPSNISEILRETHKSTVKSTAMDKTEMGQNEVLDLRSKTKSADISLIDNGETMQIQANQSSSSELRLGECCWPTRENTANNKAEICSKNIISTKEIFDISEFYLDDRNTLASKKIIDNESTDQSNLNKLELEKDSKLIAEGKDDISSKEISIKKEIHDVKPNFVETDNVVKIQPAHSSHNIVVTKKDNSRLMTEQLTDTKIMSEERKSKYKENLELNNTEKNDAESAKSGLERIMKNNVKMDDTEISFKKEIADSELDKVRYSETKATASPLNVSMTSLDGRHECALSDFSVDKEDYRLSQYVSEGEEKGKSLRTAESSLTKHIDDQSEYLTDTADSIGNNKICAKKDDIQSSNSQVLVSAMIHKSYEGEPDYVTTEEIDNRAKSLEETDQQKFIEERLFSEIKTNDKIDVDNREQSDFDAQSSERRVIPNDPNLEIDGKYLKSIVNSRKSPKKIRDGQVYDIDIKEQYRFTDNQPMLLSEEFQSPSRKMENSERVKKDQIYDASTDIEKKDRIIDNEEMSHMKEIFQDSSKIVSTKTKSARKIDELYVGDNKHEFKDHDKSISDREAPYVENVFQSPPRSISMKTKSPKKTDKFQISESDREFQDKSISDSEKASQKSSRTSTSTKSPKKMRKSQIIYRSNEMKDYDRSINDRVISQLEEVFQDFSKKPLAKPESSKIDHESYIETKKQHLSVDSRDASRFEELPQRSSKMSSMKSPKRAQEQKSVKMDDKKEQSRQEKMKETRNAENKTKQDFHEIKDVYTRKVRRYNVPLQGSLDSMIVSEELNMQKPKKDDAFSKKSKSYESIKRMQEVFLGVPPSKANSSGSQLDIPDEFCSICCYMNEINFRTEEEVSSPNQETFYTLRSTCSSLADDDESIECDICESLNLQEPIDDLEGKVQEIPCELCRICGEVDGSYEQSSALPSDRYTFKVAEPRDDDDSFEIENCGFQSGTESTDDRSRISEKEKIKDTGRPKSQSLFIHGSSMIRDQPRELYFIPKDEIAILTSGARKISRKGSLFRKKEDVGGSARDNRRYSSVDSLQLAKMSSKANDKMLEVTKDPTLIGSADNLISRDSRRSKSLQRSADDRVECLNSSAGNLVENLEKENEPEGSVRKSSIRDKEAVKMILTQHGIKIISEKETAL</sequence>
<keyword evidence="15" id="KW-0496">Mitochondrion</keyword>
<evidence type="ECO:0000256" key="17">
    <source>
        <dbReference type="ARBA" id="ARBA00074013"/>
    </source>
</evidence>
<dbReference type="EC" id="2.7.7.1" evidence="8"/>
<evidence type="ECO:0000313" key="23">
    <source>
        <dbReference type="EMBL" id="RLU22991.1"/>
    </source>
</evidence>
<keyword evidence="12" id="KW-0547">Nucleotide-binding</keyword>
<dbReference type="Proteomes" id="UP000279307">
    <property type="component" value="Chromosome 5"/>
</dbReference>
<evidence type="ECO:0000256" key="2">
    <source>
        <dbReference type="ARBA" id="ARBA00004173"/>
    </source>
</evidence>
<dbReference type="CDD" id="cd09286">
    <property type="entry name" value="NMNAT_Eukarya"/>
    <property type="match status" value="1"/>
</dbReference>
<comment type="subunit">
    <text evidence="6">Homotetramer.</text>
</comment>
<evidence type="ECO:0000256" key="5">
    <source>
        <dbReference type="ARBA" id="ARBA00007064"/>
    </source>
</evidence>
<keyword evidence="14" id="KW-0520">NAD</keyword>
<comment type="caution">
    <text evidence="23">The sequence shown here is derived from an EMBL/GenBank/DDBJ whole genome shotgun (WGS) entry which is preliminary data.</text>
</comment>
<dbReference type="OrthoDB" id="422187at2759"/>
<reference evidence="23" key="1">
    <citation type="journal article" date="2018" name="Genome Res.">
        <title>The genomic architecture and molecular evolution of ant odorant receptors.</title>
        <authorList>
            <person name="McKenzie S.K."/>
            <person name="Kronauer D.J.C."/>
        </authorList>
    </citation>
    <scope>NUCLEOTIDE SEQUENCE [LARGE SCALE GENOMIC DNA]</scope>
    <source>
        <strain evidence="23">Clonal line C1</strain>
    </source>
</reference>
<feature type="domain" description="Cytidyltransferase-like" evidence="22">
    <location>
        <begin position="76"/>
        <end position="282"/>
    </location>
</feature>
<evidence type="ECO:0000256" key="12">
    <source>
        <dbReference type="ARBA" id="ARBA00022741"/>
    </source>
</evidence>
<feature type="compositionally biased region" description="Basic and acidic residues" evidence="21">
    <location>
        <begin position="1198"/>
        <end position="1224"/>
    </location>
</feature>
<evidence type="ECO:0000256" key="14">
    <source>
        <dbReference type="ARBA" id="ARBA00023027"/>
    </source>
</evidence>
<evidence type="ECO:0000256" key="21">
    <source>
        <dbReference type="SAM" id="MobiDB-lite"/>
    </source>
</evidence>
<dbReference type="NCBIfam" id="TIGR00482">
    <property type="entry name" value="nicotinate (nicotinamide) nucleotide adenylyltransferase"/>
    <property type="match status" value="1"/>
</dbReference>
<dbReference type="SUPFAM" id="SSF52374">
    <property type="entry name" value="Nucleotidylyl transferase"/>
    <property type="match status" value="1"/>
</dbReference>
<feature type="region of interest" description="Disordered" evidence="21">
    <location>
        <begin position="1273"/>
        <end position="1358"/>
    </location>
</feature>
<dbReference type="PANTHER" id="PTHR12039">
    <property type="entry name" value="NICOTINAMIDE MONONUCLEOTIDE ADENYLYLTRANSFERASE"/>
    <property type="match status" value="1"/>
</dbReference>
<comment type="similarity">
    <text evidence="5">Belongs to the eukaryotic NMN adenylyltransferase family.</text>
</comment>
<dbReference type="InterPro" id="IPR005248">
    <property type="entry name" value="NadD/NMNAT"/>
</dbReference>
<evidence type="ECO:0000256" key="9">
    <source>
        <dbReference type="ARBA" id="ARBA00022642"/>
    </source>
</evidence>
<feature type="compositionally biased region" description="Low complexity" evidence="21">
    <location>
        <begin position="1225"/>
        <end position="1235"/>
    </location>
</feature>
<feature type="compositionally biased region" description="Basic and acidic residues" evidence="21">
    <location>
        <begin position="1283"/>
        <end position="1314"/>
    </location>
</feature>
<dbReference type="UniPathway" id="UPA00253">
    <property type="reaction ID" value="UER00332"/>
</dbReference>
<evidence type="ECO:0000256" key="18">
    <source>
        <dbReference type="ARBA" id="ARBA00075132"/>
    </source>
</evidence>
<evidence type="ECO:0000256" key="20">
    <source>
        <dbReference type="ARBA" id="ARBA00093425"/>
    </source>
</evidence>
<comment type="pathway">
    <text evidence="4">Cofactor biosynthesis; NAD(+) biosynthesis; deamido-NAD(+) from nicotinate D-ribonucleotide: step 1/1.</text>
</comment>
<evidence type="ECO:0000256" key="13">
    <source>
        <dbReference type="ARBA" id="ARBA00022840"/>
    </source>
</evidence>
<dbReference type="PANTHER" id="PTHR12039:SF0">
    <property type="entry name" value="NICOTINAMIDE-NUCLEOTIDE ADENYLYLTRANSFERASE"/>
    <property type="match status" value="1"/>
</dbReference>
<dbReference type="InterPro" id="IPR051182">
    <property type="entry name" value="Euk_NMN_adenylyltrnsfrase"/>
</dbReference>
<feature type="region of interest" description="Disordered" evidence="21">
    <location>
        <begin position="1555"/>
        <end position="1587"/>
    </location>
</feature>
<feature type="compositionally biased region" description="Polar residues" evidence="21">
    <location>
        <begin position="1182"/>
        <end position="1194"/>
    </location>
</feature>
<evidence type="ECO:0000256" key="16">
    <source>
        <dbReference type="ARBA" id="ARBA00048721"/>
    </source>
</evidence>
<feature type="compositionally biased region" description="Basic and acidic residues" evidence="21">
    <location>
        <begin position="1165"/>
        <end position="1177"/>
    </location>
</feature>
<accession>A0A3L8DRH2</accession>
<evidence type="ECO:0000256" key="11">
    <source>
        <dbReference type="ARBA" id="ARBA00022695"/>
    </source>
</evidence>
<evidence type="ECO:0000256" key="3">
    <source>
        <dbReference type="ARBA" id="ARBA00004658"/>
    </source>
</evidence>
<proteinExistence type="inferred from homology"/>
<dbReference type="GO" id="GO:0005759">
    <property type="term" value="C:mitochondrial matrix"/>
    <property type="evidence" value="ECO:0007669"/>
    <property type="project" value="UniProtKB-ARBA"/>
</dbReference>
<evidence type="ECO:0000256" key="1">
    <source>
        <dbReference type="ARBA" id="ARBA00001946"/>
    </source>
</evidence>
<evidence type="ECO:0000256" key="7">
    <source>
        <dbReference type="ARBA" id="ARBA00012389"/>
    </source>
</evidence>
<dbReference type="GO" id="GO:0000309">
    <property type="term" value="F:nicotinamide-nucleotide adenylyltransferase activity"/>
    <property type="evidence" value="ECO:0007669"/>
    <property type="project" value="UniProtKB-EC"/>
</dbReference>
<evidence type="ECO:0000256" key="15">
    <source>
        <dbReference type="ARBA" id="ARBA00023128"/>
    </source>
</evidence>
<dbReference type="GO" id="GO:0005524">
    <property type="term" value="F:ATP binding"/>
    <property type="evidence" value="ECO:0007669"/>
    <property type="project" value="UniProtKB-KW"/>
</dbReference>